<dbReference type="Pfam" id="PF05380">
    <property type="entry name" value="Peptidase_A17"/>
    <property type="match status" value="1"/>
</dbReference>
<organism evidence="1 2">
    <name type="scientific">Haemaphysalis longicornis</name>
    <name type="common">Bush tick</name>
    <dbReference type="NCBI Taxonomy" id="44386"/>
    <lineage>
        <taxon>Eukaryota</taxon>
        <taxon>Metazoa</taxon>
        <taxon>Ecdysozoa</taxon>
        <taxon>Arthropoda</taxon>
        <taxon>Chelicerata</taxon>
        <taxon>Arachnida</taxon>
        <taxon>Acari</taxon>
        <taxon>Parasitiformes</taxon>
        <taxon>Ixodida</taxon>
        <taxon>Ixodoidea</taxon>
        <taxon>Ixodidae</taxon>
        <taxon>Haemaphysalinae</taxon>
        <taxon>Haemaphysalis</taxon>
    </lineage>
</organism>
<dbReference type="PANTHER" id="PTHR47331:SF1">
    <property type="entry name" value="GAG-LIKE PROTEIN"/>
    <property type="match status" value="1"/>
</dbReference>
<reference evidence="1 2" key="1">
    <citation type="journal article" date="2020" name="Cell">
        <title>Large-Scale Comparative Analyses of Tick Genomes Elucidate Their Genetic Diversity and Vector Capacities.</title>
        <authorList>
            <consortium name="Tick Genome and Microbiome Consortium (TIGMIC)"/>
            <person name="Jia N."/>
            <person name="Wang J."/>
            <person name="Shi W."/>
            <person name="Du L."/>
            <person name="Sun Y."/>
            <person name="Zhan W."/>
            <person name="Jiang J.F."/>
            <person name="Wang Q."/>
            <person name="Zhang B."/>
            <person name="Ji P."/>
            <person name="Bell-Sakyi L."/>
            <person name="Cui X.M."/>
            <person name="Yuan T.T."/>
            <person name="Jiang B.G."/>
            <person name="Yang W.F."/>
            <person name="Lam T.T."/>
            <person name="Chang Q.C."/>
            <person name="Ding S.J."/>
            <person name="Wang X.J."/>
            <person name="Zhu J.G."/>
            <person name="Ruan X.D."/>
            <person name="Zhao L."/>
            <person name="Wei J.T."/>
            <person name="Ye R.Z."/>
            <person name="Que T.C."/>
            <person name="Du C.H."/>
            <person name="Zhou Y.H."/>
            <person name="Cheng J.X."/>
            <person name="Dai P.F."/>
            <person name="Guo W.B."/>
            <person name="Han X.H."/>
            <person name="Huang E.J."/>
            <person name="Li L.F."/>
            <person name="Wei W."/>
            <person name="Gao Y.C."/>
            <person name="Liu J.Z."/>
            <person name="Shao H.Z."/>
            <person name="Wang X."/>
            <person name="Wang C.C."/>
            <person name="Yang T.C."/>
            <person name="Huo Q.B."/>
            <person name="Li W."/>
            <person name="Chen H.Y."/>
            <person name="Chen S.E."/>
            <person name="Zhou L.G."/>
            <person name="Ni X.B."/>
            <person name="Tian J.H."/>
            <person name="Sheng Y."/>
            <person name="Liu T."/>
            <person name="Pan Y.S."/>
            <person name="Xia L.Y."/>
            <person name="Li J."/>
            <person name="Zhao F."/>
            <person name="Cao W.C."/>
        </authorList>
    </citation>
    <scope>NUCLEOTIDE SEQUENCE [LARGE SCALE GENOMIC DNA]</scope>
    <source>
        <strain evidence="1">HaeL-2018</strain>
    </source>
</reference>
<name>A0A9J6FZ03_HAELO</name>
<evidence type="ECO:0000313" key="2">
    <source>
        <dbReference type="Proteomes" id="UP000821853"/>
    </source>
</evidence>
<dbReference type="PANTHER" id="PTHR47331">
    <property type="entry name" value="PHD-TYPE DOMAIN-CONTAINING PROTEIN"/>
    <property type="match status" value="1"/>
</dbReference>
<dbReference type="VEuPathDB" id="VectorBase:HLOH_047430"/>
<gene>
    <name evidence="1" type="ORF">HPB48_011603</name>
</gene>
<protein>
    <submittedName>
        <fullName evidence="1">Uncharacterized protein</fullName>
    </submittedName>
</protein>
<accession>A0A9J6FZ03</accession>
<dbReference type="InterPro" id="IPR008042">
    <property type="entry name" value="Retrotrans_Pao"/>
</dbReference>
<keyword evidence="2" id="KW-1185">Reference proteome</keyword>
<sequence>MYYPLGYFAPFTLMAELVFQDPWKKSHSCDEGLPDDEQARLNSWCAIFTELDELQVPQFVFSHSFDVEGSIEIQAFYDANPRAYAISLYIRKLGGSGLHDTRLVISKS</sequence>
<dbReference type="OrthoDB" id="8067879at2759"/>
<comment type="caution">
    <text evidence="1">The sequence shown here is derived from an EMBL/GenBank/DDBJ whole genome shotgun (WGS) entry which is preliminary data.</text>
</comment>
<dbReference type="EMBL" id="JABSTR010000005">
    <property type="protein sequence ID" value="KAH9371366.1"/>
    <property type="molecule type" value="Genomic_DNA"/>
</dbReference>
<dbReference type="AlphaFoldDB" id="A0A9J6FZ03"/>
<dbReference type="Proteomes" id="UP000821853">
    <property type="component" value="Chromosome 3"/>
</dbReference>
<evidence type="ECO:0000313" key="1">
    <source>
        <dbReference type="EMBL" id="KAH9371366.1"/>
    </source>
</evidence>
<proteinExistence type="predicted"/>